<dbReference type="NCBIfam" id="NF003642">
    <property type="entry name" value="PRK05282.1"/>
    <property type="match status" value="1"/>
</dbReference>
<evidence type="ECO:0000256" key="1">
    <source>
        <dbReference type="ARBA" id="ARBA00006534"/>
    </source>
</evidence>
<dbReference type="SUPFAM" id="SSF52317">
    <property type="entry name" value="Class I glutamine amidotransferase-like"/>
    <property type="match status" value="1"/>
</dbReference>
<comment type="caution">
    <text evidence="5">The sequence shown here is derived from an EMBL/GenBank/DDBJ whole genome shotgun (WGS) entry which is preliminary data.</text>
</comment>
<organism evidence="5 6">
    <name type="scientific">Aggregatibacter actinomycetemcomitans</name>
    <name type="common">Actinobacillus actinomycetemcomitans</name>
    <name type="synonym">Haemophilus actinomycetemcomitans</name>
    <dbReference type="NCBI Taxonomy" id="714"/>
    <lineage>
        <taxon>Bacteria</taxon>
        <taxon>Pseudomonadati</taxon>
        <taxon>Pseudomonadota</taxon>
        <taxon>Gammaproteobacteria</taxon>
        <taxon>Pasteurellales</taxon>
        <taxon>Pasteurellaceae</taxon>
        <taxon>Aggregatibacter</taxon>
    </lineage>
</organism>
<keyword evidence="2" id="KW-0645">Protease</keyword>
<evidence type="ECO:0000313" key="6">
    <source>
        <dbReference type="Proteomes" id="UP000226080"/>
    </source>
</evidence>
<proteinExistence type="inferred from homology"/>
<dbReference type="EMBL" id="PCGW01000023">
    <property type="protein sequence ID" value="PHO19840.1"/>
    <property type="molecule type" value="Genomic_DNA"/>
</dbReference>
<reference evidence="5 6" key="1">
    <citation type="submission" date="2017-10" db="EMBL/GenBank/DDBJ databases">
        <title>Draft genome sequences of Aggregatibacter actinomycetemcomitans strains 310a and 310b.</title>
        <authorList>
            <person name="May A.C."/>
            <person name="Ohta H."/>
            <person name="Maeda H."/>
            <person name="Kokeguchi S."/>
            <person name="Cugini C."/>
        </authorList>
    </citation>
    <scope>NUCLEOTIDE SEQUENCE [LARGE SCALE GENOMIC DNA]</scope>
    <source>
        <strain evidence="5 6">310b</strain>
    </source>
</reference>
<dbReference type="Gene3D" id="3.40.50.880">
    <property type="match status" value="1"/>
</dbReference>
<dbReference type="CDD" id="cd03146">
    <property type="entry name" value="GAT1_Peptidase_E"/>
    <property type="match status" value="1"/>
</dbReference>
<dbReference type="PANTHER" id="PTHR20842:SF0">
    <property type="entry name" value="ALPHA-ASPARTYL DIPEPTIDASE"/>
    <property type="match status" value="1"/>
</dbReference>
<dbReference type="Pfam" id="PF03575">
    <property type="entry name" value="Peptidase_S51"/>
    <property type="match status" value="1"/>
</dbReference>
<protein>
    <submittedName>
        <fullName evidence="5">Dipeptidase PepE</fullName>
    </submittedName>
</protein>
<dbReference type="Proteomes" id="UP000226080">
    <property type="component" value="Unassembled WGS sequence"/>
</dbReference>
<dbReference type="InterPro" id="IPR005320">
    <property type="entry name" value="Peptidase_S51"/>
</dbReference>
<accession>A0A2G1DN01</accession>
<name>A0A2G1DN01_AGGAC</name>
<evidence type="ECO:0000256" key="3">
    <source>
        <dbReference type="ARBA" id="ARBA00022801"/>
    </source>
</evidence>
<sequence>MQKMLLLSSSRYGNTGYLEHTIPWLQDFLAAYQGKKIAFVPYAGVRQNNDQYEQKVQQILAPLNMEIQSVHHGKPHRAIIEQADVIAIGGGNTFCLLKQMYEHDLLSIIREKVKSGTPYFGWSAGANVASKSIMTTNDMPITYPPSFDALNLFPYQINPHFISGKVPGHNGESREERFEEFLLVNPTAQIYALPEGTALLINGNQVKTLGDHNILRFSENMQRHEIPAGSVFEM</sequence>
<dbReference type="PANTHER" id="PTHR20842">
    <property type="entry name" value="PROTEASE S51 ALPHA-ASPARTYL DIPEPTIDASE"/>
    <property type="match status" value="1"/>
</dbReference>
<gene>
    <name evidence="5" type="ORF">CQR80_09990</name>
</gene>
<evidence type="ECO:0000256" key="2">
    <source>
        <dbReference type="ARBA" id="ARBA00022670"/>
    </source>
</evidence>
<evidence type="ECO:0000256" key="4">
    <source>
        <dbReference type="ARBA" id="ARBA00022825"/>
    </source>
</evidence>
<comment type="similarity">
    <text evidence="1">Belongs to the peptidase S51 family.</text>
</comment>
<keyword evidence="6" id="KW-1185">Reference proteome</keyword>
<keyword evidence="3" id="KW-0378">Hydrolase</keyword>
<evidence type="ECO:0000313" key="5">
    <source>
        <dbReference type="EMBL" id="PHO19840.1"/>
    </source>
</evidence>
<dbReference type="InterPro" id="IPR029062">
    <property type="entry name" value="Class_I_gatase-like"/>
</dbReference>
<keyword evidence="4" id="KW-0720">Serine protease</keyword>
<dbReference type="RefSeq" id="WP_099309032.1">
    <property type="nucleotide sequence ID" value="NZ_PCGV01000022.1"/>
</dbReference>